<dbReference type="Proteomes" id="UP000694941">
    <property type="component" value="Unplaced"/>
</dbReference>
<sequence>MGMPEARVTVKEAKVTKPKSPSPSPHLNEKHLLYKFDKEKLTKDKTRMQNFPPEVSTRSDTDTSVELPLAVKAVPKRVMIRKDSQGDASSSDRSSVSPCTDAKTSQSTGVTQKPAKMESTNSTSIQDSVSTRSGFSKNLGAKSTQFKEKLKREESTDGERGCHSDQEMYLMHREQLESQYGQHDGYFSDWEAVTQKEMSHSNPHAPYSASMSRSFHEEEQVAMRILSTTADGQVPAVHNSSSPYNHPQGPPSRWEKSPQRLSPVAMDFIDNSSDRQEQPQNVEKDQQSRPSPLPNLQLPGTENSMDIILVPEMQSQLESSLSHGSTEPVRVPLQSQYQHMQYSLSQSPSSSTIPKRPIGVSPPINKRFPLHHLAPLQELPQIMLPPQAPIPRLHAQPLPSTRPRSPRLSSSQQLGFQFVRGPPPPPYPGFSAEVPPKFHNTALSVQDSQVYLPQSKVPPPAMRYPPTTVYHHSPRALPSQWNVPHYPTYYNESKDKQPLSLAAVHTRSSRPSNPTGLGPSYLPNLQPYSPATTHMHTIRPVQEVSSHFTTPTTGPHTTLPQDVNETGQPIQVRRYYAPPSTSYRVSQETLPEGRLPVGTGPQAGGSETDQHRSQVQSSQQFQRYSPVGTPGLANQLSVAREEFFSSGNSNGSWKLAVPHTGSHQNRQASCSSVSDKTSPRQSNDMEYCQSGSSVNSFCPSSGSDRPASVRSSLSHPSSRPSSFSSMNSTSPECSMGQLPGPPHGDPRYCYANGSEGCGNVSSSVQGPSARNLVPSSREISHYQDKAPSSCPPPLPPKPSFQISGLANGKILDSQSHLPNYRLLHGGTREYSQPQEQQHSEHMENNKHVAERLHDINFSPISVVPFSKSENQEGEPLSCQIKKVTRIVSEGEDASLCSNNGARTINSLTALETQLSPNGSANIPSSDNLVSSSASKQDKSQLSPKSQKKPITWIFGTHKNPQVFPVVITKNPGLGFSIAGGIGSPRNPNKPHDTGIYVVHVLSNGPASPALKPGDKILQVDGIDLTNLSGEQANAVLQSTGTSVSMMISRE</sequence>
<dbReference type="Gene3D" id="2.30.42.10">
    <property type="match status" value="1"/>
</dbReference>
<evidence type="ECO:0000313" key="3">
    <source>
        <dbReference type="Proteomes" id="UP000694941"/>
    </source>
</evidence>
<feature type="region of interest" description="Disordered" evidence="1">
    <location>
        <begin position="233"/>
        <end position="258"/>
    </location>
</feature>
<feature type="region of interest" description="Disordered" evidence="1">
    <location>
        <begin position="760"/>
        <end position="794"/>
    </location>
</feature>
<feature type="compositionally biased region" description="Polar residues" evidence="1">
    <location>
        <begin position="579"/>
        <end position="589"/>
    </location>
</feature>
<dbReference type="GeneID" id="106477617"/>
<proteinExistence type="predicted"/>
<feature type="compositionally biased region" description="Low complexity" evidence="1">
    <location>
        <begin position="549"/>
        <end position="560"/>
    </location>
</feature>
<gene>
    <name evidence="4" type="primary">LOC106477617</name>
</gene>
<feature type="compositionally biased region" description="Polar residues" evidence="1">
    <location>
        <begin position="102"/>
        <end position="111"/>
    </location>
</feature>
<keyword evidence="3" id="KW-1185">Reference proteome</keyword>
<feature type="compositionally biased region" description="Polar residues" evidence="1">
    <location>
        <begin position="915"/>
        <end position="933"/>
    </location>
</feature>
<feature type="compositionally biased region" description="Low complexity" evidence="1">
    <location>
        <begin position="706"/>
        <end position="731"/>
    </location>
</feature>
<dbReference type="PANTHER" id="PTHR23119:SF50">
    <property type="entry name" value="PDZ DOMAIN-CONTAINING PROTEIN"/>
    <property type="match status" value="1"/>
</dbReference>
<dbReference type="PROSITE" id="PS50106">
    <property type="entry name" value="PDZ"/>
    <property type="match status" value="1"/>
</dbReference>
<feature type="region of interest" description="Disordered" evidence="1">
    <location>
        <begin position="1"/>
        <end position="163"/>
    </location>
</feature>
<evidence type="ECO:0000259" key="2">
    <source>
        <dbReference type="PROSITE" id="PS50106"/>
    </source>
</evidence>
<evidence type="ECO:0000256" key="1">
    <source>
        <dbReference type="SAM" id="MobiDB-lite"/>
    </source>
</evidence>
<name>A0ABM1C3P9_LIMPO</name>
<dbReference type="SMART" id="SM00228">
    <property type="entry name" value="PDZ"/>
    <property type="match status" value="1"/>
</dbReference>
<accession>A0ABM1C3P9</accession>
<feature type="compositionally biased region" description="Polar residues" evidence="1">
    <location>
        <begin position="118"/>
        <end position="144"/>
    </location>
</feature>
<dbReference type="SUPFAM" id="SSF50156">
    <property type="entry name" value="PDZ domain-like"/>
    <property type="match status" value="1"/>
</dbReference>
<feature type="region of interest" description="Disordered" evidence="1">
    <location>
        <begin position="546"/>
        <end position="629"/>
    </location>
</feature>
<evidence type="ECO:0000313" key="4">
    <source>
        <dbReference type="RefSeq" id="XP_013793613.2"/>
    </source>
</evidence>
<feature type="region of interest" description="Disordered" evidence="1">
    <location>
        <begin position="915"/>
        <end position="946"/>
    </location>
</feature>
<feature type="domain" description="PDZ" evidence="2">
    <location>
        <begin position="968"/>
        <end position="1050"/>
    </location>
</feature>
<dbReference type="RefSeq" id="XP_013793613.2">
    <property type="nucleotide sequence ID" value="XM_013938159.2"/>
</dbReference>
<feature type="compositionally biased region" description="Low complexity" evidence="1">
    <location>
        <begin position="86"/>
        <end position="101"/>
    </location>
</feature>
<dbReference type="Pfam" id="PF00595">
    <property type="entry name" value="PDZ"/>
    <property type="match status" value="1"/>
</dbReference>
<dbReference type="InterPro" id="IPR050614">
    <property type="entry name" value="Synaptic_Scaffolding_LAP-MAGUK"/>
</dbReference>
<feature type="compositionally biased region" description="Basic and acidic residues" evidence="1">
    <location>
        <begin position="145"/>
        <end position="163"/>
    </location>
</feature>
<protein>
    <submittedName>
        <fullName evidence="4">Uncharacterized protein LOC106477617</fullName>
    </submittedName>
</protein>
<feature type="compositionally biased region" description="Basic and acidic residues" evidence="1">
    <location>
        <begin position="272"/>
        <end position="287"/>
    </location>
</feature>
<feature type="compositionally biased region" description="Polar residues" evidence="1">
    <location>
        <begin position="661"/>
        <end position="703"/>
    </location>
</feature>
<feature type="compositionally biased region" description="Low complexity" evidence="1">
    <location>
        <begin position="613"/>
        <end position="625"/>
    </location>
</feature>
<dbReference type="InterPro" id="IPR036034">
    <property type="entry name" value="PDZ_sf"/>
</dbReference>
<organism evidence="3 4">
    <name type="scientific">Limulus polyphemus</name>
    <name type="common">Atlantic horseshoe crab</name>
    <dbReference type="NCBI Taxonomy" id="6850"/>
    <lineage>
        <taxon>Eukaryota</taxon>
        <taxon>Metazoa</taxon>
        <taxon>Ecdysozoa</taxon>
        <taxon>Arthropoda</taxon>
        <taxon>Chelicerata</taxon>
        <taxon>Merostomata</taxon>
        <taxon>Xiphosura</taxon>
        <taxon>Limulidae</taxon>
        <taxon>Limulus</taxon>
    </lineage>
</organism>
<reference evidence="4" key="1">
    <citation type="submission" date="2025-08" db="UniProtKB">
        <authorList>
            <consortium name="RefSeq"/>
        </authorList>
    </citation>
    <scope>IDENTIFICATION</scope>
    <source>
        <tissue evidence="4">Muscle</tissue>
    </source>
</reference>
<feature type="region of interest" description="Disordered" evidence="1">
    <location>
        <begin position="272"/>
        <end position="301"/>
    </location>
</feature>
<feature type="region of interest" description="Disordered" evidence="1">
    <location>
        <begin position="654"/>
        <end position="747"/>
    </location>
</feature>
<feature type="compositionally biased region" description="Basic and acidic residues" evidence="1">
    <location>
        <begin position="27"/>
        <end position="47"/>
    </location>
</feature>
<dbReference type="InterPro" id="IPR001478">
    <property type="entry name" value="PDZ"/>
</dbReference>
<dbReference type="PANTHER" id="PTHR23119">
    <property type="entry name" value="DISCS LARGE"/>
    <property type="match status" value="1"/>
</dbReference>